<evidence type="ECO:0000313" key="4">
    <source>
        <dbReference type="WBParaSite" id="ASIM_0000551901-mRNA-1"/>
    </source>
</evidence>
<reference evidence="4" key="1">
    <citation type="submission" date="2017-02" db="UniProtKB">
        <authorList>
            <consortium name="WormBaseParasite"/>
        </authorList>
    </citation>
    <scope>IDENTIFICATION</scope>
</reference>
<evidence type="ECO:0000313" key="2">
    <source>
        <dbReference type="EMBL" id="VDK25322.1"/>
    </source>
</evidence>
<protein>
    <submittedName>
        <fullName evidence="4">Lipid droplet-associated serine hydrolase</fullName>
    </submittedName>
</protein>
<dbReference type="AlphaFoldDB" id="A0A0M3JD33"/>
<dbReference type="WBParaSite" id="ASIM_0000551901-mRNA-1">
    <property type="protein sequence ID" value="ASIM_0000551901-mRNA-1"/>
    <property type="gene ID" value="ASIM_0000551901"/>
</dbReference>
<dbReference type="OrthoDB" id="448051at2759"/>
<dbReference type="EMBL" id="UYRR01010278">
    <property type="protein sequence ID" value="VDK25322.1"/>
    <property type="molecule type" value="Genomic_DNA"/>
</dbReference>
<organism evidence="4">
    <name type="scientific">Anisakis simplex</name>
    <name type="common">Herring worm</name>
    <dbReference type="NCBI Taxonomy" id="6269"/>
    <lineage>
        <taxon>Eukaryota</taxon>
        <taxon>Metazoa</taxon>
        <taxon>Ecdysozoa</taxon>
        <taxon>Nematoda</taxon>
        <taxon>Chromadorea</taxon>
        <taxon>Rhabditida</taxon>
        <taxon>Spirurina</taxon>
        <taxon>Ascaridomorpha</taxon>
        <taxon>Ascaridoidea</taxon>
        <taxon>Anisakidae</taxon>
        <taxon>Anisakis</taxon>
        <taxon>Anisakis simplex complex</taxon>
    </lineage>
</organism>
<keyword evidence="3" id="KW-1185">Reference proteome</keyword>
<evidence type="ECO:0000313" key="3">
    <source>
        <dbReference type="Proteomes" id="UP000267096"/>
    </source>
</evidence>
<gene>
    <name evidence="2" type="ORF">ASIM_LOCUS5319</name>
</gene>
<evidence type="ECO:0000256" key="1">
    <source>
        <dbReference type="ARBA" id="ARBA00022801"/>
    </source>
</evidence>
<reference evidence="2 3" key="2">
    <citation type="submission" date="2018-11" db="EMBL/GenBank/DDBJ databases">
        <authorList>
            <consortium name="Pathogen Informatics"/>
        </authorList>
    </citation>
    <scope>NUCLEOTIDE SEQUENCE [LARGE SCALE GENOMIC DNA]</scope>
</reference>
<dbReference type="GO" id="GO:0019915">
    <property type="term" value="P:lipid storage"/>
    <property type="evidence" value="ECO:0007669"/>
    <property type="project" value="InterPro"/>
</dbReference>
<sequence>MISNPGNEGFYEHFGRELLKNLESEKQRCEAAKNDNYILYTVSHLNHVPLPNELHHQSSAHKESDRFDLNDQTEHKLAFCKEYLAKSHRIVMLGHSIGSFIMLK</sequence>
<proteinExistence type="predicted"/>
<accession>A0A0M3JD33</accession>
<dbReference type="Pfam" id="PF10230">
    <property type="entry name" value="LIDHydrolase"/>
    <property type="match status" value="1"/>
</dbReference>
<dbReference type="GO" id="GO:0005811">
    <property type="term" value="C:lipid droplet"/>
    <property type="evidence" value="ECO:0007669"/>
    <property type="project" value="InterPro"/>
</dbReference>
<keyword evidence="1" id="KW-0378">Hydrolase</keyword>
<dbReference type="PANTHER" id="PTHR13390">
    <property type="entry name" value="LIPASE"/>
    <property type="match status" value="1"/>
</dbReference>
<dbReference type="Proteomes" id="UP000267096">
    <property type="component" value="Unassembled WGS sequence"/>
</dbReference>
<name>A0A0M3JD33_ANISI</name>
<dbReference type="GO" id="GO:0016298">
    <property type="term" value="F:lipase activity"/>
    <property type="evidence" value="ECO:0007669"/>
    <property type="project" value="InterPro"/>
</dbReference>
<dbReference type="PANTHER" id="PTHR13390:SF0">
    <property type="entry name" value="LIPID DROPLET-ASSOCIATED HYDROLASE"/>
    <property type="match status" value="1"/>
</dbReference>
<dbReference type="InterPro" id="IPR019363">
    <property type="entry name" value="LDAH"/>
</dbReference>